<feature type="region of interest" description="Disordered" evidence="1">
    <location>
        <begin position="51"/>
        <end position="73"/>
    </location>
</feature>
<sequence length="227" mass="26344">MGISESRMLSGKLNFACIEAEAQGRGNIIDLLSDDEFTDILRGLWQNMSPAHRKSIQRHTKLPRKSRSKPQPRNTNVLLKYSSEWGDNIRSFLEAGREINIGSSHPVADSYNFLSRLEEREEINLWHVRFLEVIFHHLLKELCGSYKRSEDVRKAIAIIQASGAVDDDAILIEKRVLSWGDVGRRLELLCFELKYNRHPWDESLIDQMEDKKHLGLLFRLPLHVRDD</sequence>
<accession>A0A395HHS9</accession>
<evidence type="ECO:0000313" key="2">
    <source>
        <dbReference type="EMBL" id="RAL06538.1"/>
    </source>
</evidence>
<evidence type="ECO:0000256" key="1">
    <source>
        <dbReference type="SAM" id="MobiDB-lite"/>
    </source>
</evidence>
<name>A0A395HHS9_ASPHC</name>
<feature type="compositionally biased region" description="Basic residues" evidence="1">
    <location>
        <begin position="51"/>
        <end position="70"/>
    </location>
</feature>
<dbReference type="OrthoDB" id="4506844at2759"/>
<reference evidence="2 3" key="1">
    <citation type="submission" date="2018-02" db="EMBL/GenBank/DDBJ databases">
        <title>The genomes of Aspergillus section Nigri reveals drivers in fungal speciation.</title>
        <authorList>
            <consortium name="DOE Joint Genome Institute"/>
            <person name="Vesth T.C."/>
            <person name="Nybo J."/>
            <person name="Theobald S."/>
            <person name="Brandl J."/>
            <person name="Frisvad J.C."/>
            <person name="Nielsen K.F."/>
            <person name="Lyhne E.K."/>
            <person name="Kogle M.E."/>
            <person name="Kuo A."/>
            <person name="Riley R."/>
            <person name="Clum A."/>
            <person name="Nolan M."/>
            <person name="Lipzen A."/>
            <person name="Salamov A."/>
            <person name="Henrissat B."/>
            <person name="Wiebenga A."/>
            <person name="De vries R.P."/>
            <person name="Grigoriev I.V."/>
            <person name="Mortensen U.H."/>
            <person name="Andersen M.R."/>
            <person name="Baker S.E."/>
        </authorList>
    </citation>
    <scope>NUCLEOTIDE SEQUENCE [LARGE SCALE GENOMIC DNA]</scope>
    <source>
        <strain evidence="2 3">CBS 101889</strain>
    </source>
</reference>
<gene>
    <name evidence="2" type="ORF">BO97DRAFT_30070</name>
</gene>
<dbReference type="Proteomes" id="UP000248961">
    <property type="component" value="Unassembled WGS sequence"/>
</dbReference>
<dbReference type="RefSeq" id="XP_025545692.1">
    <property type="nucleotide sequence ID" value="XM_025691148.1"/>
</dbReference>
<dbReference type="VEuPathDB" id="FungiDB:BO97DRAFT_30070"/>
<dbReference type="AlphaFoldDB" id="A0A395HHS9"/>
<dbReference type="EMBL" id="KZ824380">
    <property type="protein sequence ID" value="RAL06538.1"/>
    <property type="molecule type" value="Genomic_DNA"/>
</dbReference>
<evidence type="ECO:0000313" key="3">
    <source>
        <dbReference type="Proteomes" id="UP000248961"/>
    </source>
</evidence>
<dbReference type="STRING" id="1450537.A0A395HHS9"/>
<proteinExistence type="predicted"/>
<protein>
    <submittedName>
        <fullName evidence="2">Uncharacterized protein</fullName>
    </submittedName>
</protein>
<keyword evidence="3" id="KW-1185">Reference proteome</keyword>
<organism evidence="2 3">
    <name type="scientific">Aspergillus homomorphus (strain CBS 101889)</name>
    <dbReference type="NCBI Taxonomy" id="1450537"/>
    <lineage>
        <taxon>Eukaryota</taxon>
        <taxon>Fungi</taxon>
        <taxon>Dikarya</taxon>
        <taxon>Ascomycota</taxon>
        <taxon>Pezizomycotina</taxon>
        <taxon>Eurotiomycetes</taxon>
        <taxon>Eurotiomycetidae</taxon>
        <taxon>Eurotiales</taxon>
        <taxon>Aspergillaceae</taxon>
        <taxon>Aspergillus</taxon>
        <taxon>Aspergillus subgen. Circumdati</taxon>
    </lineage>
</organism>
<dbReference type="GeneID" id="37195437"/>